<proteinExistence type="predicted"/>
<gene>
    <name evidence="1" type="ORF">KC685_04990</name>
</gene>
<sequence length="552" mass="64338">MTQERLMPNFVHQFVAPVHYFGEEEAKFEWEEPEESAEVFLHTSSYENFKNDDCLFLFGRRGTGKTAIMRMLDYEINNDLYDQYNCSFILDQEEAYNELAIQLRGSPIGELPDTELVHFLKKKWKWLILVSAMIGTHKKYSNKNIENEKLNVIQKYLVEMRLLNEDNIGVDSIWSRVTDIIQQSLVKIEYSPIKLGLAISDVVKEINSTSYKQAETALENFLLKENFKCMVLIDSIEQYRLNDKISAAVLTALIETVRLLYGERLNRRVLCKAAFPSEIYPKLTVVNRGKVEAKNLFILWRYKDLVCLLAKRHYQKFSKGLDKAKLAELDDYKDSRKWLLGYLPEKIVTGQGIYFDTISYIIRHTQKKPRQVIQLFNIIQTFAEQEKVSVRTSEKGFINKCVHARLDILVAGALDIMEQAYESADKITRTVLNRVPCMFFGTDLYSYIKEVSAIRKRENYTSDDVADILLQAGVIGIECNRHKWIKKVELVEGLFEYQIKNTLRIDKDTKVVLHPMFYQELHAVIDTTKYVYPMPIEDEEKDVLLKEGIRLA</sequence>
<dbReference type="Proteomes" id="UP000741282">
    <property type="component" value="Unassembled WGS sequence"/>
</dbReference>
<dbReference type="NCBIfam" id="NF047389">
    <property type="entry name" value="ATPase_Sll1717"/>
    <property type="match status" value="1"/>
</dbReference>
<evidence type="ECO:0000313" key="1">
    <source>
        <dbReference type="EMBL" id="MCA9377244.1"/>
    </source>
</evidence>
<comment type="caution">
    <text evidence="1">The sequence shown here is derived from an EMBL/GenBank/DDBJ whole genome shotgun (WGS) entry which is preliminary data.</text>
</comment>
<dbReference type="InterPro" id="IPR056955">
    <property type="entry name" value="ORC-CDC6-like"/>
</dbReference>
<dbReference type="EMBL" id="JAGQLN010000033">
    <property type="protein sequence ID" value="MCA9377244.1"/>
    <property type="molecule type" value="Genomic_DNA"/>
</dbReference>
<dbReference type="InterPro" id="IPR027417">
    <property type="entry name" value="P-loop_NTPase"/>
</dbReference>
<dbReference type="Gene3D" id="3.40.50.300">
    <property type="entry name" value="P-loop containing nucleotide triphosphate hydrolases"/>
    <property type="match status" value="1"/>
</dbReference>
<name>A0A955I3L6_9BACT</name>
<reference evidence="1" key="2">
    <citation type="journal article" date="2021" name="Microbiome">
        <title>Successional dynamics and alternative stable states in a saline activated sludge microbial community over 9 years.</title>
        <authorList>
            <person name="Wang Y."/>
            <person name="Ye J."/>
            <person name="Ju F."/>
            <person name="Liu L."/>
            <person name="Boyd J.A."/>
            <person name="Deng Y."/>
            <person name="Parks D.H."/>
            <person name="Jiang X."/>
            <person name="Yin X."/>
            <person name="Woodcroft B.J."/>
            <person name="Tyson G.W."/>
            <person name="Hugenholtz P."/>
            <person name="Polz M.F."/>
            <person name="Zhang T."/>
        </authorList>
    </citation>
    <scope>NUCLEOTIDE SEQUENCE</scope>
    <source>
        <strain evidence="1">HKST-UBA17</strain>
    </source>
</reference>
<dbReference type="AlphaFoldDB" id="A0A955I3L6"/>
<protein>
    <submittedName>
        <fullName evidence="1">Uncharacterized protein</fullName>
    </submittedName>
</protein>
<organism evidence="1 2">
    <name type="scientific">Candidatus Dojkabacteria bacterium</name>
    <dbReference type="NCBI Taxonomy" id="2099670"/>
    <lineage>
        <taxon>Bacteria</taxon>
        <taxon>Candidatus Dojkabacteria</taxon>
    </lineage>
</organism>
<reference evidence="1" key="1">
    <citation type="submission" date="2020-04" db="EMBL/GenBank/DDBJ databases">
        <authorList>
            <person name="Zhang T."/>
        </authorList>
    </citation>
    <scope>NUCLEOTIDE SEQUENCE</scope>
    <source>
        <strain evidence="1">HKST-UBA17</strain>
    </source>
</reference>
<dbReference type="Pfam" id="PF24389">
    <property type="entry name" value="ORC-CDC6-like"/>
    <property type="match status" value="1"/>
</dbReference>
<evidence type="ECO:0000313" key="2">
    <source>
        <dbReference type="Proteomes" id="UP000741282"/>
    </source>
</evidence>
<accession>A0A955I3L6</accession>
<dbReference type="SUPFAM" id="SSF52540">
    <property type="entry name" value="P-loop containing nucleoside triphosphate hydrolases"/>
    <property type="match status" value="1"/>
</dbReference>
<dbReference type="InterPro" id="IPR059206">
    <property type="entry name" value="Sll1717-like"/>
</dbReference>